<evidence type="ECO:0000313" key="3">
    <source>
        <dbReference type="Proteomes" id="UP000269226"/>
    </source>
</evidence>
<feature type="transmembrane region" description="Helical" evidence="1">
    <location>
        <begin position="6"/>
        <end position="28"/>
    </location>
</feature>
<protein>
    <submittedName>
        <fullName evidence="2">Uncharacterized protein</fullName>
    </submittedName>
</protein>
<keyword evidence="1" id="KW-0812">Transmembrane</keyword>
<evidence type="ECO:0000256" key="1">
    <source>
        <dbReference type="SAM" id="Phobius"/>
    </source>
</evidence>
<sequence length="75" mass="8824">MFFVDLSIIPISPPFFFILNLILTLSFLNKNKQIIGKAIQSIGLPYGRSFKDDFEKENRTIKNFIIFFDFLNLLF</sequence>
<proteinExistence type="predicted"/>
<dbReference type="Proteomes" id="UP000269226">
    <property type="component" value="Chromosome"/>
</dbReference>
<name>A0A2Z5Y428_9ENTE</name>
<keyword evidence="1" id="KW-0472">Membrane</keyword>
<dbReference type="AlphaFoldDB" id="A0A2Z5Y428"/>
<keyword evidence="1" id="KW-1133">Transmembrane helix</keyword>
<organism evidence="2 3">
    <name type="scientific">Melissococcus plutonius</name>
    <dbReference type="NCBI Taxonomy" id="33970"/>
    <lineage>
        <taxon>Bacteria</taxon>
        <taxon>Bacillati</taxon>
        <taxon>Bacillota</taxon>
        <taxon>Bacilli</taxon>
        <taxon>Lactobacillales</taxon>
        <taxon>Enterococcaceae</taxon>
        <taxon>Melissococcus</taxon>
    </lineage>
</organism>
<dbReference type="EMBL" id="AP018492">
    <property type="protein sequence ID" value="BBC61508.1"/>
    <property type="molecule type" value="Genomic_DNA"/>
</dbReference>
<evidence type="ECO:0000313" key="2">
    <source>
        <dbReference type="EMBL" id="BBC61508.1"/>
    </source>
</evidence>
<reference evidence="2 3" key="1">
    <citation type="submission" date="2018-01" db="EMBL/GenBank/DDBJ databases">
        <title>Whole genome sequence of Melissococcus plutonius DAT561.</title>
        <authorList>
            <person name="Okumura K."/>
            <person name="Takamatsu D."/>
            <person name="Okura M."/>
        </authorList>
    </citation>
    <scope>NUCLEOTIDE SEQUENCE [LARGE SCALE GENOMIC DNA]</scope>
    <source>
        <strain evidence="2 3">DAT561</strain>
    </source>
</reference>
<gene>
    <name evidence="2" type="ORF">DAT561_1409</name>
</gene>
<accession>A0A2Z5Y428</accession>